<sequence>MNVKSDADHTFVRRMEQLVEMAGGRGQLAAKSGLSRSVIDKYLQGASEPSRPRLVALAGAGPVSVAWLATGKGEMSAEPRAADDDGAHELDKWLFSRVIDGIRRTYEKVGGRLQTVNEVELGLEMYHRIVAVAETQDEQRGALLMALDQLERELLEKGRRAASGKQSA</sequence>
<dbReference type="InterPro" id="IPR001387">
    <property type="entry name" value="Cro/C1-type_HTH"/>
</dbReference>
<evidence type="ECO:0000313" key="2">
    <source>
        <dbReference type="EMBL" id="OAM73730.1"/>
    </source>
</evidence>
<dbReference type="Pfam" id="PF01381">
    <property type="entry name" value="HTH_3"/>
    <property type="match status" value="1"/>
</dbReference>
<protein>
    <recommendedName>
        <fullName evidence="1">HTH cro/C1-type domain-containing protein</fullName>
    </recommendedName>
</protein>
<keyword evidence="3" id="KW-1185">Reference proteome</keyword>
<dbReference type="PROSITE" id="PS50943">
    <property type="entry name" value="HTH_CROC1"/>
    <property type="match status" value="1"/>
</dbReference>
<dbReference type="SMART" id="SM00530">
    <property type="entry name" value="HTH_XRE"/>
    <property type="match status" value="1"/>
</dbReference>
<name>A0A178HMV4_9HYPH</name>
<dbReference type="AlphaFoldDB" id="A0A178HMV4"/>
<dbReference type="SUPFAM" id="SSF47413">
    <property type="entry name" value="lambda repressor-like DNA-binding domains"/>
    <property type="match status" value="1"/>
</dbReference>
<comment type="caution">
    <text evidence="2">The sequence shown here is derived from an EMBL/GenBank/DDBJ whole genome shotgun (WGS) entry which is preliminary data.</text>
</comment>
<dbReference type="CDD" id="cd00093">
    <property type="entry name" value="HTH_XRE"/>
    <property type="match status" value="1"/>
</dbReference>
<dbReference type="InterPro" id="IPR010982">
    <property type="entry name" value="Lambda_DNA-bd_dom_sf"/>
</dbReference>
<organism evidence="2 3">
    <name type="scientific">Devosia elaeis</name>
    <dbReference type="NCBI Taxonomy" id="1770058"/>
    <lineage>
        <taxon>Bacteria</taxon>
        <taxon>Pseudomonadati</taxon>
        <taxon>Pseudomonadota</taxon>
        <taxon>Alphaproteobacteria</taxon>
        <taxon>Hyphomicrobiales</taxon>
        <taxon>Devosiaceae</taxon>
        <taxon>Devosia</taxon>
    </lineage>
</organism>
<gene>
    <name evidence="2" type="ORF">A3840_17185</name>
</gene>
<dbReference type="EMBL" id="LVVY01000130">
    <property type="protein sequence ID" value="OAM73730.1"/>
    <property type="molecule type" value="Genomic_DNA"/>
</dbReference>
<reference evidence="2 3" key="1">
    <citation type="submission" date="2016-03" db="EMBL/GenBank/DDBJ databases">
        <title>Genome sequencing of Devosia sp. S37.</title>
        <authorList>
            <person name="Mohd Nor M."/>
        </authorList>
    </citation>
    <scope>NUCLEOTIDE SEQUENCE [LARGE SCALE GENOMIC DNA]</scope>
    <source>
        <strain evidence="2 3">S37</strain>
    </source>
</reference>
<dbReference type="OrthoDB" id="528805at2"/>
<evidence type="ECO:0000259" key="1">
    <source>
        <dbReference type="PROSITE" id="PS50943"/>
    </source>
</evidence>
<accession>A0A178HMV4</accession>
<dbReference type="Proteomes" id="UP000078389">
    <property type="component" value="Unassembled WGS sequence"/>
</dbReference>
<dbReference type="GO" id="GO:0003677">
    <property type="term" value="F:DNA binding"/>
    <property type="evidence" value="ECO:0007669"/>
    <property type="project" value="InterPro"/>
</dbReference>
<dbReference type="Gene3D" id="1.10.260.40">
    <property type="entry name" value="lambda repressor-like DNA-binding domains"/>
    <property type="match status" value="1"/>
</dbReference>
<proteinExistence type="predicted"/>
<evidence type="ECO:0000313" key="3">
    <source>
        <dbReference type="Proteomes" id="UP000078389"/>
    </source>
</evidence>
<feature type="domain" description="HTH cro/C1-type" evidence="1">
    <location>
        <begin position="27"/>
        <end position="68"/>
    </location>
</feature>